<dbReference type="SMART" id="SM00984">
    <property type="entry name" value="UDPG_MGDP_dh_C"/>
    <property type="match status" value="1"/>
</dbReference>
<evidence type="ECO:0000313" key="13">
    <source>
        <dbReference type="Proteomes" id="UP000586827"/>
    </source>
</evidence>
<accession>A0A849CDU1</accession>
<feature type="binding site" evidence="9">
    <location>
        <position position="266"/>
    </location>
    <ligand>
        <name>substrate</name>
    </ligand>
</feature>
<dbReference type="SUPFAM" id="SSF52413">
    <property type="entry name" value="UDP-glucose/GDP-mannose dehydrogenase C-terminal domain"/>
    <property type="match status" value="1"/>
</dbReference>
<dbReference type="InterPro" id="IPR017476">
    <property type="entry name" value="UDP-Glc/GDP-Man"/>
</dbReference>
<evidence type="ECO:0000256" key="2">
    <source>
        <dbReference type="ARBA" id="ARBA00006601"/>
    </source>
</evidence>
<dbReference type="PIRSF" id="PIRSF500134">
    <property type="entry name" value="UDPglc_DH_bac"/>
    <property type="match status" value="1"/>
</dbReference>
<dbReference type="InterPro" id="IPR001732">
    <property type="entry name" value="UDP-Glc/GDP-Man_DH_N"/>
</dbReference>
<comment type="pathway">
    <text evidence="1">Nucleotide-sugar biosynthesis; UDP-alpha-D-glucuronate biosynthesis; UDP-alpha-D-glucuronate from UDP-alpha-D-glucose: step 1/1.</text>
</comment>
<dbReference type="UniPathway" id="UPA00038">
    <property type="reaction ID" value="UER00491"/>
</dbReference>
<dbReference type="GO" id="GO:0000271">
    <property type="term" value="P:polysaccharide biosynthetic process"/>
    <property type="evidence" value="ECO:0007669"/>
    <property type="project" value="InterPro"/>
</dbReference>
<evidence type="ECO:0000313" key="12">
    <source>
        <dbReference type="EMBL" id="NNH76038.1"/>
    </source>
</evidence>
<dbReference type="PANTHER" id="PTHR43750">
    <property type="entry name" value="UDP-GLUCOSE 6-DEHYDROGENASE TUAD"/>
    <property type="match status" value="1"/>
</dbReference>
<evidence type="ECO:0000256" key="1">
    <source>
        <dbReference type="ARBA" id="ARBA00004701"/>
    </source>
</evidence>
<dbReference type="GO" id="GO:0003979">
    <property type="term" value="F:UDP-glucose 6-dehydrogenase activity"/>
    <property type="evidence" value="ECO:0007669"/>
    <property type="project" value="UniProtKB-EC"/>
</dbReference>
<comment type="similarity">
    <text evidence="2 7">Belongs to the UDP-glucose/GDP-mannose dehydrogenase family.</text>
</comment>
<dbReference type="SUPFAM" id="SSF48179">
    <property type="entry name" value="6-phosphogluconate dehydrogenase C-terminal domain-like"/>
    <property type="match status" value="1"/>
</dbReference>
<dbReference type="PANTHER" id="PTHR43750:SF3">
    <property type="entry name" value="UDP-GLUCOSE 6-DEHYDROGENASE TUAD"/>
    <property type="match status" value="1"/>
</dbReference>
<dbReference type="InterPro" id="IPR014027">
    <property type="entry name" value="UDP-Glc/GDP-Man_DH_C"/>
</dbReference>
<dbReference type="NCBIfam" id="TIGR03026">
    <property type="entry name" value="NDP-sugDHase"/>
    <property type="match status" value="1"/>
</dbReference>
<feature type="binding site" evidence="10">
    <location>
        <position position="86"/>
    </location>
    <ligand>
        <name>NAD(+)</name>
        <dbReference type="ChEBI" id="CHEBI:57540"/>
    </ligand>
</feature>
<organism evidence="12 13">
    <name type="scientific">Nocardia uniformis</name>
    <dbReference type="NCBI Taxonomy" id="53432"/>
    <lineage>
        <taxon>Bacteria</taxon>
        <taxon>Bacillati</taxon>
        <taxon>Actinomycetota</taxon>
        <taxon>Actinomycetes</taxon>
        <taxon>Mycobacteriales</taxon>
        <taxon>Nocardiaceae</taxon>
        <taxon>Nocardia</taxon>
    </lineage>
</organism>
<evidence type="ECO:0000256" key="3">
    <source>
        <dbReference type="ARBA" id="ARBA00012954"/>
    </source>
</evidence>
<feature type="binding site" evidence="10">
    <location>
        <position position="155"/>
    </location>
    <ligand>
        <name>NAD(+)</name>
        <dbReference type="ChEBI" id="CHEBI:57540"/>
    </ligand>
</feature>
<dbReference type="Gene3D" id="1.20.5.100">
    <property type="entry name" value="Cytochrome c1, transmembrane anchor, C-terminal"/>
    <property type="match status" value="1"/>
</dbReference>
<gene>
    <name evidence="12" type="ORF">HLB23_40385</name>
</gene>
<dbReference type="SUPFAM" id="SSF51735">
    <property type="entry name" value="NAD(P)-binding Rossmann-fold domains"/>
    <property type="match status" value="1"/>
</dbReference>
<dbReference type="Pfam" id="PF00984">
    <property type="entry name" value="UDPG_MGDP_dh"/>
    <property type="match status" value="1"/>
</dbReference>
<dbReference type="GO" id="GO:0051287">
    <property type="term" value="F:NAD binding"/>
    <property type="evidence" value="ECO:0007669"/>
    <property type="project" value="InterPro"/>
</dbReference>
<evidence type="ECO:0000256" key="4">
    <source>
        <dbReference type="ARBA" id="ARBA00023002"/>
    </source>
</evidence>
<comment type="caution">
    <text evidence="12">The sequence shown here is derived from an EMBL/GenBank/DDBJ whole genome shotgun (WGS) entry which is preliminary data.</text>
</comment>
<evidence type="ECO:0000256" key="8">
    <source>
        <dbReference type="PIRSR" id="PIRSR500134-1"/>
    </source>
</evidence>
<dbReference type="GO" id="GO:0006065">
    <property type="term" value="P:UDP-glucuronate biosynthetic process"/>
    <property type="evidence" value="ECO:0007669"/>
    <property type="project" value="UniProtKB-UniPathway"/>
</dbReference>
<feature type="binding site" evidence="9">
    <location>
        <begin position="152"/>
        <end position="155"/>
    </location>
    <ligand>
        <name>substrate</name>
    </ligand>
</feature>
<keyword evidence="13" id="KW-1185">Reference proteome</keyword>
<dbReference type="Pfam" id="PF03721">
    <property type="entry name" value="UDPG_MGDP_dh_N"/>
    <property type="match status" value="1"/>
</dbReference>
<feature type="binding site" evidence="10">
    <location>
        <position position="35"/>
    </location>
    <ligand>
        <name>NAD(+)</name>
        <dbReference type="ChEBI" id="CHEBI:57540"/>
    </ligand>
</feature>
<evidence type="ECO:0000256" key="9">
    <source>
        <dbReference type="PIRSR" id="PIRSR500134-2"/>
    </source>
</evidence>
<dbReference type="InterPro" id="IPR008927">
    <property type="entry name" value="6-PGluconate_DH-like_C_sf"/>
</dbReference>
<dbReference type="RefSeq" id="WP_067523765.1">
    <property type="nucleotide sequence ID" value="NZ_JABELX010000035.1"/>
</dbReference>
<keyword evidence="5 7" id="KW-0520">NAD</keyword>
<dbReference type="EC" id="1.1.1.22" evidence="3 7"/>
<dbReference type="Gene3D" id="3.40.50.720">
    <property type="entry name" value="NAD(P)-binding Rossmann-like Domain"/>
    <property type="match status" value="2"/>
</dbReference>
<proteinExistence type="inferred from homology"/>
<evidence type="ECO:0000256" key="10">
    <source>
        <dbReference type="PIRSR" id="PIRSR500134-3"/>
    </source>
</evidence>
<comment type="catalytic activity">
    <reaction evidence="6 7">
        <text>UDP-alpha-D-glucose + 2 NAD(+) + H2O = UDP-alpha-D-glucuronate + 2 NADH + 3 H(+)</text>
        <dbReference type="Rhea" id="RHEA:23596"/>
        <dbReference type="ChEBI" id="CHEBI:15377"/>
        <dbReference type="ChEBI" id="CHEBI:15378"/>
        <dbReference type="ChEBI" id="CHEBI:57540"/>
        <dbReference type="ChEBI" id="CHEBI:57945"/>
        <dbReference type="ChEBI" id="CHEBI:58052"/>
        <dbReference type="ChEBI" id="CHEBI:58885"/>
        <dbReference type="EC" id="1.1.1.22"/>
    </reaction>
</comment>
<dbReference type="EMBL" id="JABELX010000035">
    <property type="protein sequence ID" value="NNH76038.1"/>
    <property type="molecule type" value="Genomic_DNA"/>
</dbReference>
<feature type="binding site" evidence="10">
    <location>
        <position position="122"/>
    </location>
    <ligand>
        <name>NAD(+)</name>
        <dbReference type="ChEBI" id="CHEBI:57540"/>
    </ligand>
</feature>
<sequence length="450" mass="48438">MRCTVFGTGYLGTTHAICMAELGHHVLGVDTDPGKITKLSSGQLPFYEPDLEPLLRRNLAVGRLHFTTSYPDAAQFADLHILTVGTPSAADGHTADLTDLYAVANQLAALIERPAVILGKSTVPAGTAARLAAHLREQSPTCDFELAWNPEFLREGHALQDALRPDRIVLGVDMERTLGRSRAEQQARHLYADQLKAGVPLVVTNLETAELAKMAANAYLATKISFINAISDLCEGVGADVRALADILGHDPRIGRFGLDAGIGFGGGCLPKDLRALAKQAGELGAVDAAMLLREVEQINLHRRVRVVDLARQACGGSLRAAHVAVLGAAFKAESDDVRDSPALHVSAAIQQHGAFVTVYDPKALDNARQSYPTLTFATTITHACENADVVLVLTEWEQFAALNPDELTRLVRNRSIIDGRSSLDSTRWREAGWAYRAPGIPKTCDQLSP</sequence>
<name>A0A849CDU1_9NOCA</name>
<feature type="binding site" evidence="10">
    <location>
        <position position="30"/>
    </location>
    <ligand>
        <name>NAD(+)</name>
        <dbReference type="ChEBI" id="CHEBI:57540"/>
    </ligand>
</feature>
<dbReference type="InterPro" id="IPR028357">
    <property type="entry name" value="UDPglc_DH_bac"/>
</dbReference>
<dbReference type="InterPro" id="IPR036291">
    <property type="entry name" value="NAD(P)-bd_dom_sf"/>
</dbReference>
<feature type="active site" description="Nucleophile" evidence="8">
    <location>
        <position position="269"/>
    </location>
</feature>
<feature type="binding site" evidence="10">
    <location>
        <position position="339"/>
    </location>
    <ligand>
        <name>NAD(+)</name>
        <dbReference type="ChEBI" id="CHEBI:57540"/>
    </ligand>
</feature>
<dbReference type="Proteomes" id="UP000586827">
    <property type="component" value="Unassembled WGS sequence"/>
</dbReference>
<evidence type="ECO:0000259" key="11">
    <source>
        <dbReference type="SMART" id="SM00984"/>
    </source>
</evidence>
<keyword evidence="4 7" id="KW-0560">Oxidoreductase</keyword>
<dbReference type="Pfam" id="PF03720">
    <property type="entry name" value="UDPG_MGDP_dh_C"/>
    <property type="match status" value="1"/>
</dbReference>
<feature type="binding site" evidence="9">
    <location>
        <position position="213"/>
    </location>
    <ligand>
        <name>substrate</name>
    </ligand>
</feature>
<protein>
    <recommendedName>
        <fullName evidence="3 7">UDP-glucose 6-dehydrogenase</fullName>
        <ecNumber evidence="3 7">1.1.1.22</ecNumber>
    </recommendedName>
</protein>
<feature type="domain" description="UDP-glucose/GDP-mannose dehydrogenase C-terminal" evidence="11">
    <location>
        <begin position="325"/>
        <end position="426"/>
    </location>
</feature>
<dbReference type="InterPro" id="IPR014026">
    <property type="entry name" value="UDP-Glc/GDP-Man_DH_dimer"/>
</dbReference>
<evidence type="ECO:0000256" key="7">
    <source>
        <dbReference type="PIRNR" id="PIRNR000124"/>
    </source>
</evidence>
<reference evidence="12 13" key="1">
    <citation type="submission" date="2020-05" db="EMBL/GenBank/DDBJ databases">
        <title>MicrobeNet Type strains.</title>
        <authorList>
            <person name="Nicholson A.C."/>
        </authorList>
    </citation>
    <scope>NUCLEOTIDE SEQUENCE [LARGE SCALE GENOMIC DNA]</scope>
    <source>
        <strain evidence="12 13">JCM 3224</strain>
    </source>
</reference>
<feature type="binding site" evidence="10">
    <location>
        <position position="272"/>
    </location>
    <ligand>
        <name>NAD(+)</name>
        <dbReference type="ChEBI" id="CHEBI:57540"/>
    </ligand>
</feature>
<dbReference type="AlphaFoldDB" id="A0A849CDU1"/>
<feature type="binding site" evidence="9">
    <location>
        <position position="332"/>
    </location>
    <ligand>
        <name>substrate</name>
    </ligand>
</feature>
<evidence type="ECO:0000256" key="5">
    <source>
        <dbReference type="ARBA" id="ARBA00023027"/>
    </source>
</evidence>
<dbReference type="PIRSF" id="PIRSF000124">
    <property type="entry name" value="UDPglc_GDPman_dh"/>
    <property type="match status" value="1"/>
</dbReference>
<evidence type="ECO:0000256" key="6">
    <source>
        <dbReference type="ARBA" id="ARBA00047473"/>
    </source>
</evidence>
<dbReference type="InterPro" id="IPR036220">
    <property type="entry name" value="UDP-Glc/GDP-Man_DH_C_sf"/>
</dbReference>